<keyword evidence="3" id="KW-1185">Reference proteome</keyword>
<accession>A0ABQ8G7B1</accession>
<proteinExistence type="predicted"/>
<gene>
    <name evidence="2" type="ORF">B0J12DRAFT_668585</name>
</gene>
<evidence type="ECO:0000256" key="1">
    <source>
        <dbReference type="SAM" id="MobiDB-lite"/>
    </source>
</evidence>
<reference evidence="2 3" key="1">
    <citation type="journal article" date="2021" name="Nat. Commun.">
        <title>Genetic determinants of endophytism in the Arabidopsis root mycobiome.</title>
        <authorList>
            <person name="Mesny F."/>
            <person name="Miyauchi S."/>
            <person name="Thiergart T."/>
            <person name="Pickel B."/>
            <person name="Atanasova L."/>
            <person name="Karlsson M."/>
            <person name="Huettel B."/>
            <person name="Barry K.W."/>
            <person name="Haridas S."/>
            <person name="Chen C."/>
            <person name="Bauer D."/>
            <person name="Andreopoulos W."/>
            <person name="Pangilinan J."/>
            <person name="LaButti K."/>
            <person name="Riley R."/>
            <person name="Lipzen A."/>
            <person name="Clum A."/>
            <person name="Drula E."/>
            <person name="Henrissat B."/>
            <person name="Kohler A."/>
            <person name="Grigoriev I.V."/>
            <person name="Martin F.M."/>
            <person name="Hacquard S."/>
        </authorList>
    </citation>
    <scope>NUCLEOTIDE SEQUENCE [LARGE SCALE GENOMIC DNA]</scope>
    <source>
        <strain evidence="2 3">MPI-SDFR-AT-0080</strain>
    </source>
</reference>
<dbReference type="Proteomes" id="UP000774617">
    <property type="component" value="Unassembled WGS sequence"/>
</dbReference>
<evidence type="ECO:0000313" key="3">
    <source>
        <dbReference type="Proteomes" id="UP000774617"/>
    </source>
</evidence>
<comment type="caution">
    <text evidence="2">The sequence shown here is derived from an EMBL/GenBank/DDBJ whole genome shotgun (WGS) entry which is preliminary data.</text>
</comment>
<organism evidence="2 3">
    <name type="scientific">Macrophomina phaseolina</name>
    <dbReference type="NCBI Taxonomy" id="35725"/>
    <lineage>
        <taxon>Eukaryota</taxon>
        <taxon>Fungi</taxon>
        <taxon>Dikarya</taxon>
        <taxon>Ascomycota</taxon>
        <taxon>Pezizomycotina</taxon>
        <taxon>Dothideomycetes</taxon>
        <taxon>Dothideomycetes incertae sedis</taxon>
        <taxon>Botryosphaeriales</taxon>
        <taxon>Botryosphaeriaceae</taxon>
        <taxon>Macrophomina</taxon>
    </lineage>
</organism>
<name>A0ABQ8G7B1_9PEZI</name>
<sequence>MEQDIEGSRGPCCLSRSLTGLGQRAAGMAPSASYSKPPKWWLRSKARILPAVFQPVASSVQEHAQQRNGAKAWEGQQNKGDGRRSEAGMVEHSTGGGTAALASAAGLLHASVSGQAGRKQRCCRKVVGPGGQTAVHLGLAGLLPGSAPRYRAGTARGWRKHGVGWRCDGGEGGRWSGWSRERRVAGSRTGGRAERRPGLCSQHADPTQARPQRPEEAPKRPIC</sequence>
<protein>
    <submittedName>
        <fullName evidence="2">Uncharacterized protein</fullName>
    </submittedName>
</protein>
<evidence type="ECO:0000313" key="2">
    <source>
        <dbReference type="EMBL" id="KAH7046816.1"/>
    </source>
</evidence>
<feature type="compositionally biased region" description="Basic and acidic residues" evidence="1">
    <location>
        <begin position="212"/>
        <end position="223"/>
    </location>
</feature>
<dbReference type="EMBL" id="JAGTJR010000017">
    <property type="protein sequence ID" value="KAH7046816.1"/>
    <property type="molecule type" value="Genomic_DNA"/>
</dbReference>
<feature type="region of interest" description="Disordered" evidence="1">
    <location>
        <begin position="60"/>
        <end position="95"/>
    </location>
</feature>
<feature type="region of interest" description="Disordered" evidence="1">
    <location>
        <begin position="169"/>
        <end position="223"/>
    </location>
</feature>